<evidence type="ECO:0008006" key="3">
    <source>
        <dbReference type="Google" id="ProtNLM"/>
    </source>
</evidence>
<dbReference type="RefSeq" id="WP_133431080.1">
    <property type="nucleotide sequence ID" value="NZ_SCWA01000002.1"/>
</dbReference>
<sequence>MIVKKRTYPVLARLEALRHRSTLSENDLHMLQSLTHQKSMEEQFEAFLTPEVIAKVDVIWHYTYQDYHRNIHLNVILVESDTIHLLKLNTYQGLHTIKHQGMLTEFFSGRIHEDLAQLMSIKLGLQYLMDRTLNIEMRAVCLSPDFELDAHSQNRMILTAETLPDYLTQMTTSKINLSYSAIQFAETTDVPYKVAASIKNGLRCPHCEQLSEFNFHHHLILCLKCREISQLEQAFIRAAHEYMSLYPENRLTKDIMYKWCNKKIPAAKVASLLKKHFKTAGKTKGTYYLLEN</sequence>
<dbReference type="EMBL" id="SCWA01000002">
    <property type="protein sequence ID" value="TDL98812.1"/>
    <property type="molecule type" value="Genomic_DNA"/>
</dbReference>
<comment type="caution">
    <text evidence="1">The sequence shown here is derived from an EMBL/GenBank/DDBJ whole genome shotgun (WGS) entry which is preliminary data.</text>
</comment>
<gene>
    <name evidence="1" type="ORF">ERX27_01585</name>
</gene>
<name>A0A4R6BG58_9STAP</name>
<dbReference type="Proteomes" id="UP000295310">
    <property type="component" value="Unassembled WGS sequence"/>
</dbReference>
<accession>A0A4R6BG58</accession>
<dbReference type="AlphaFoldDB" id="A0A4R6BG58"/>
<proteinExistence type="predicted"/>
<keyword evidence="2" id="KW-1185">Reference proteome</keyword>
<organism evidence="1 2">
    <name type="scientific">Macrococcus brunensis</name>
    <dbReference type="NCBI Taxonomy" id="198483"/>
    <lineage>
        <taxon>Bacteria</taxon>
        <taxon>Bacillati</taxon>
        <taxon>Bacillota</taxon>
        <taxon>Bacilli</taxon>
        <taxon>Bacillales</taxon>
        <taxon>Staphylococcaceae</taxon>
        <taxon>Macrococcus</taxon>
    </lineage>
</organism>
<reference evidence="1 2" key="1">
    <citation type="submission" date="2019-01" db="EMBL/GenBank/DDBJ databases">
        <title>Draft genome sequences of the type strains of six Macrococcus species.</title>
        <authorList>
            <person name="Mazhar S."/>
            <person name="Altermann E."/>
            <person name="Hill C."/>
            <person name="Mcauliffe O."/>
        </authorList>
    </citation>
    <scope>NUCLEOTIDE SEQUENCE [LARGE SCALE GENOMIC DNA]</scope>
    <source>
        <strain evidence="1 2">CCM4811</strain>
    </source>
</reference>
<evidence type="ECO:0000313" key="2">
    <source>
        <dbReference type="Proteomes" id="UP000295310"/>
    </source>
</evidence>
<protein>
    <recommendedName>
        <fullName evidence="3">NERD domain-containing protein</fullName>
    </recommendedName>
</protein>
<evidence type="ECO:0000313" key="1">
    <source>
        <dbReference type="EMBL" id="TDL98812.1"/>
    </source>
</evidence>
<dbReference type="OrthoDB" id="2164794at2"/>